<organism evidence="1 2">
    <name type="scientific">Vibrio parahaemolyticus</name>
    <dbReference type="NCBI Taxonomy" id="670"/>
    <lineage>
        <taxon>Bacteria</taxon>
        <taxon>Pseudomonadati</taxon>
        <taxon>Pseudomonadota</taxon>
        <taxon>Gammaproteobacteria</taxon>
        <taxon>Vibrionales</taxon>
        <taxon>Vibrionaceae</taxon>
        <taxon>Vibrio</taxon>
    </lineage>
</organism>
<reference evidence="1 2" key="1">
    <citation type="journal article" date="2017" name="Appl. Environ. Microbiol.">
        <title>Parallel evolution of two clades of a major Atlantic endemic Vibrio parahaemolyticus pathogen lineage by independent acquisition of related pathogenicity islands.</title>
        <authorList>
            <person name="Xu F."/>
            <person name="Gonzalez-Escalona N."/>
            <person name="Drees K.P."/>
            <person name="Sebra R.P."/>
            <person name="Cooper V.S."/>
            <person name="Jones S.H."/>
            <person name="Whistler C.A."/>
        </authorList>
    </citation>
    <scope>NUCLEOTIDE SEQUENCE [LARGE SCALE GENOMIC DNA]</scope>
    <source>
        <strain evidence="1 2">MAVP-3</strain>
    </source>
</reference>
<evidence type="ECO:0000313" key="2">
    <source>
        <dbReference type="Proteomes" id="UP000214596"/>
    </source>
</evidence>
<protein>
    <submittedName>
        <fullName evidence="1">Iron transporter FeoC</fullName>
    </submittedName>
</protein>
<dbReference type="AlphaFoldDB" id="A0A227J3M9"/>
<feature type="non-terminal residue" evidence="1">
    <location>
        <position position="19"/>
    </location>
</feature>
<accession>A0A227J3M9</accession>
<gene>
    <name evidence="1" type="ORF">CA163_27570</name>
</gene>
<sequence>MILNELYQYIADKGTVSQS</sequence>
<dbReference type="EMBL" id="NIXT01003044">
    <property type="protein sequence ID" value="OXE29640.1"/>
    <property type="molecule type" value="Genomic_DNA"/>
</dbReference>
<dbReference type="Proteomes" id="UP000214596">
    <property type="component" value="Unassembled WGS sequence"/>
</dbReference>
<name>A0A227J3M9_VIBPH</name>
<comment type="caution">
    <text evidence="1">The sequence shown here is derived from an EMBL/GenBank/DDBJ whole genome shotgun (WGS) entry which is preliminary data.</text>
</comment>
<evidence type="ECO:0000313" key="1">
    <source>
        <dbReference type="EMBL" id="OXE29640.1"/>
    </source>
</evidence>
<proteinExistence type="predicted"/>